<name>A0A2P6VR03_9CHLO</name>
<feature type="compositionally biased region" description="Low complexity" evidence="1">
    <location>
        <begin position="181"/>
        <end position="192"/>
    </location>
</feature>
<organism evidence="2 3">
    <name type="scientific">Micractinium conductrix</name>
    <dbReference type="NCBI Taxonomy" id="554055"/>
    <lineage>
        <taxon>Eukaryota</taxon>
        <taxon>Viridiplantae</taxon>
        <taxon>Chlorophyta</taxon>
        <taxon>core chlorophytes</taxon>
        <taxon>Trebouxiophyceae</taxon>
        <taxon>Chlorellales</taxon>
        <taxon>Chlorellaceae</taxon>
        <taxon>Chlorella clade</taxon>
        <taxon>Micractinium</taxon>
    </lineage>
</organism>
<sequence length="362" mass="37497">MSRGPGPHMMDVVMRWGIRAVSTAAVLLRLRHLTGGNRVAAASGTRLHGGTTVLAAGTAHPATARVRPSPCLQQHWEAVRTMQDELWKKWTHQLRHDRQARRLKQEEAECHRAAPPAQHGQQLQAQRAQQRQQWACELSMATPQPLAALTVQQEEAPRAAKRQRLSGAGALGAAGGGGAPAGQRAQQAQQAAWDEAMFGGPFGDFEMPGVGLLCMGSGMLAAEDIPLDDLLAEAGLLASPQTAPAALAAAAAAAGTAALWDAVAPAPPAPASAALAGSGPPGGADAWDAVTPPPAPPPPDVPQLMAYVSMDQQQLLQASWEQLAPAVDASGGSPFGLATLPAVLGGHAGMTINTAFDFDWPL</sequence>
<proteinExistence type="predicted"/>
<dbReference type="EMBL" id="LHPF02000001">
    <property type="protein sequence ID" value="PSC76485.1"/>
    <property type="molecule type" value="Genomic_DNA"/>
</dbReference>
<comment type="caution">
    <text evidence="2">The sequence shown here is derived from an EMBL/GenBank/DDBJ whole genome shotgun (WGS) entry which is preliminary data.</text>
</comment>
<dbReference type="Proteomes" id="UP000239649">
    <property type="component" value="Unassembled WGS sequence"/>
</dbReference>
<evidence type="ECO:0000313" key="3">
    <source>
        <dbReference type="Proteomes" id="UP000239649"/>
    </source>
</evidence>
<feature type="compositionally biased region" description="Gly residues" evidence="1">
    <location>
        <begin position="169"/>
        <end position="180"/>
    </location>
</feature>
<keyword evidence="3" id="KW-1185">Reference proteome</keyword>
<dbReference type="AlphaFoldDB" id="A0A2P6VR03"/>
<protein>
    <submittedName>
        <fullName evidence="2">Uncharacterized protein</fullName>
    </submittedName>
</protein>
<reference evidence="2 3" key="1">
    <citation type="journal article" date="2018" name="Plant J.">
        <title>Genome sequences of Chlorella sorokiniana UTEX 1602 and Micractinium conductrix SAG 241.80: implications to maltose excretion by a green alga.</title>
        <authorList>
            <person name="Arriola M.B."/>
            <person name="Velmurugan N."/>
            <person name="Zhang Y."/>
            <person name="Plunkett M.H."/>
            <person name="Hondzo H."/>
            <person name="Barney B.M."/>
        </authorList>
    </citation>
    <scope>NUCLEOTIDE SEQUENCE [LARGE SCALE GENOMIC DNA]</scope>
    <source>
        <strain evidence="2 3">SAG 241.80</strain>
    </source>
</reference>
<accession>A0A2P6VR03</accession>
<evidence type="ECO:0000313" key="2">
    <source>
        <dbReference type="EMBL" id="PSC76485.1"/>
    </source>
</evidence>
<feature type="region of interest" description="Disordered" evidence="1">
    <location>
        <begin position="169"/>
        <end position="192"/>
    </location>
</feature>
<feature type="compositionally biased region" description="Low complexity" evidence="1">
    <location>
        <begin position="113"/>
        <end position="126"/>
    </location>
</feature>
<gene>
    <name evidence="2" type="ORF">C2E20_0531</name>
</gene>
<feature type="region of interest" description="Disordered" evidence="1">
    <location>
        <begin position="98"/>
        <end position="126"/>
    </location>
</feature>
<evidence type="ECO:0000256" key="1">
    <source>
        <dbReference type="SAM" id="MobiDB-lite"/>
    </source>
</evidence>
<feature type="compositionally biased region" description="Basic and acidic residues" evidence="1">
    <location>
        <begin position="103"/>
        <end position="112"/>
    </location>
</feature>